<dbReference type="Proteomes" id="UP000095023">
    <property type="component" value="Unassembled WGS sequence"/>
</dbReference>
<name>A0A1E4TIK6_9ASCO</name>
<evidence type="ECO:0000259" key="7">
    <source>
        <dbReference type="PROSITE" id="PS50850"/>
    </source>
</evidence>
<gene>
    <name evidence="8" type="ORF">CANCADRAFT_72590</name>
</gene>
<dbReference type="InterPro" id="IPR011701">
    <property type="entry name" value="MFS"/>
</dbReference>
<keyword evidence="9" id="KW-1185">Reference proteome</keyword>
<dbReference type="EMBL" id="KV453841">
    <property type="protein sequence ID" value="ODV91547.1"/>
    <property type="molecule type" value="Genomic_DNA"/>
</dbReference>
<evidence type="ECO:0000313" key="8">
    <source>
        <dbReference type="EMBL" id="ODV91547.1"/>
    </source>
</evidence>
<dbReference type="FunFam" id="1.20.1250.20:FF:000013">
    <property type="entry name" value="MFS general substrate transporter"/>
    <property type="match status" value="1"/>
</dbReference>
<dbReference type="PANTHER" id="PTHR43791:SF52">
    <property type="entry name" value="TRANSPORTER, PUTATIVE (AFU_ORTHOLOGUE AFUA_1G11820)-RELATED"/>
    <property type="match status" value="1"/>
</dbReference>
<dbReference type="Pfam" id="PF07690">
    <property type="entry name" value="MFS_1"/>
    <property type="match status" value="1"/>
</dbReference>
<evidence type="ECO:0000256" key="3">
    <source>
        <dbReference type="ARBA" id="ARBA00022692"/>
    </source>
</evidence>
<comment type="subcellular location">
    <subcellularLocation>
        <location evidence="1">Membrane</location>
        <topology evidence="1">Multi-pass membrane protein</topology>
    </subcellularLocation>
</comment>
<feature type="transmembrane region" description="Helical" evidence="6">
    <location>
        <begin position="314"/>
        <end position="334"/>
    </location>
</feature>
<dbReference type="InterPro" id="IPR020846">
    <property type="entry name" value="MFS_dom"/>
</dbReference>
<feature type="transmembrane region" description="Helical" evidence="6">
    <location>
        <begin position="112"/>
        <end position="130"/>
    </location>
</feature>
<evidence type="ECO:0000256" key="2">
    <source>
        <dbReference type="ARBA" id="ARBA00022448"/>
    </source>
</evidence>
<accession>A0A1E4TIK6</accession>
<sequence>MFKKPQESGSTLSDKPALGQQTTNSSYFSVCTIDDCKLMWKVDLHVIPILFLIFLCAFTDRISIGNAQIAGIEQSLGMQGNQFNIAVLVFFVPYILLEIPSNLILKSITPSIWFGSIVSLWGITAIGMGFTTNFAGLVTARVFMGIFEAGLMPGSIYLISMYYKQCELQRRITIFFAASVIAGAFGGLLAFAFMQMHGIRGIEGWRWIFIMEGILSVLVAVLAYIFVPNMPEKARFLNAEERVYIYERQVRSTEHIGTMNKLNSFTWTLLLTDWKLYIGTLMYMLINYSGVSATVVMPSIVYGLGAYTPQRTQLMLIPIYIVSVIVSFCGAWYADKREQRYPVSMLGALTLLTGYLILYVGQDTVASGVKYFACFLLVSGCFTAQPLALAWLQNNISGHYKRAIFSAVQIGIGNIGGLIASILFQSTHAPGYASGYITGIAFTVASLAAFTLFYLGIRRAIARRDAGKEVWKFDLPCEKLENLGDSDPRFRYSL</sequence>
<feature type="domain" description="Major facilitator superfamily (MFS) profile" evidence="7">
    <location>
        <begin position="46"/>
        <end position="461"/>
    </location>
</feature>
<dbReference type="FunFam" id="1.20.1250.20:FF:000034">
    <property type="entry name" value="MFS general substrate transporter"/>
    <property type="match status" value="1"/>
</dbReference>
<evidence type="ECO:0000256" key="4">
    <source>
        <dbReference type="ARBA" id="ARBA00022989"/>
    </source>
</evidence>
<feature type="transmembrane region" description="Helical" evidence="6">
    <location>
        <begin position="285"/>
        <end position="308"/>
    </location>
</feature>
<feature type="transmembrane region" description="Helical" evidence="6">
    <location>
        <begin position="205"/>
        <end position="227"/>
    </location>
</feature>
<dbReference type="InterPro" id="IPR036259">
    <property type="entry name" value="MFS_trans_sf"/>
</dbReference>
<reference evidence="9" key="1">
    <citation type="submission" date="2016-02" db="EMBL/GenBank/DDBJ databases">
        <title>Comparative genomics of biotechnologically important yeasts.</title>
        <authorList>
            <consortium name="DOE Joint Genome Institute"/>
            <person name="Riley R."/>
            <person name="Haridas S."/>
            <person name="Wolfe K.H."/>
            <person name="Lopes M.R."/>
            <person name="Hittinger C.T."/>
            <person name="Goker M."/>
            <person name="Salamov A."/>
            <person name="Wisecaver J."/>
            <person name="Long T.M."/>
            <person name="Aerts A.L."/>
            <person name="Barry K."/>
            <person name="Choi C."/>
            <person name="Clum A."/>
            <person name="Coughlan A.Y."/>
            <person name="Deshpande S."/>
            <person name="Douglass A.P."/>
            <person name="Hanson S.J."/>
            <person name="Klenk H.-P."/>
            <person name="Labutti K."/>
            <person name="Lapidus A."/>
            <person name="Lindquist E."/>
            <person name="Lipzen A."/>
            <person name="Meier-Kolthoff J.P."/>
            <person name="Ohm R.A."/>
            <person name="Otillar R.P."/>
            <person name="Pangilinan J."/>
            <person name="Peng Y."/>
            <person name="Rokas A."/>
            <person name="Rosa C.A."/>
            <person name="Scheuner C."/>
            <person name="Sibirny A.A."/>
            <person name="Slot J.C."/>
            <person name="Stielow J.B."/>
            <person name="Sun H."/>
            <person name="Kurtzman C.P."/>
            <person name="Blackwell M."/>
            <person name="Jeffries T.W."/>
            <person name="Grigoriev I.V."/>
        </authorList>
    </citation>
    <scope>NUCLEOTIDE SEQUENCE [LARGE SCALE GENOMIC DNA]</scope>
    <source>
        <strain evidence="9">NRRL Y-17796</strain>
    </source>
</reference>
<keyword evidence="3 6" id="KW-0812">Transmembrane</keyword>
<evidence type="ECO:0000313" key="9">
    <source>
        <dbReference type="Proteomes" id="UP000095023"/>
    </source>
</evidence>
<evidence type="ECO:0000256" key="1">
    <source>
        <dbReference type="ARBA" id="ARBA00004141"/>
    </source>
</evidence>
<dbReference type="Gene3D" id="1.20.1250.20">
    <property type="entry name" value="MFS general substrate transporter like domains"/>
    <property type="match status" value="2"/>
</dbReference>
<dbReference type="SUPFAM" id="SSF103473">
    <property type="entry name" value="MFS general substrate transporter"/>
    <property type="match status" value="1"/>
</dbReference>
<dbReference type="GO" id="GO:0022857">
    <property type="term" value="F:transmembrane transporter activity"/>
    <property type="evidence" value="ECO:0007669"/>
    <property type="project" value="InterPro"/>
</dbReference>
<feature type="transmembrane region" description="Helical" evidence="6">
    <location>
        <begin position="436"/>
        <end position="457"/>
    </location>
</feature>
<feature type="transmembrane region" description="Helical" evidence="6">
    <location>
        <begin position="172"/>
        <end position="193"/>
    </location>
</feature>
<dbReference type="OrthoDB" id="3639251at2759"/>
<organism evidence="8 9">
    <name type="scientific">Tortispora caseinolytica NRRL Y-17796</name>
    <dbReference type="NCBI Taxonomy" id="767744"/>
    <lineage>
        <taxon>Eukaryota</taxon>
        <taxon>Fungi</taxon>
        <taxon>Dikarya</taxon>
        <taxon>Ascomycota</taxon>
        <taxon>Saccharomycotina</taxon>
        <taxon>Trigonopsidomycetes</taxon>
        <taxon>Trigonopsidales</taxon>
        <taxon>Trigonopsidaceae</taxon>
        <taxon>Tortispora</taxon>
    </lineage>
</organism>
<keyword evidence="5 6" id="KW-0472">Membrane</keyword>
<dbReference type="AlphaFoldDB" id="A0A1E4TIK6"/>
<feature type="transmembrane region" description="Helical" evidence="6">
    <location>
        <begin position="142"/>
        <end position="160"/>
    </location>
</feature>
<protein>
    <recommendedName>
        <fullName evidence="7">Major facilitator superfamily (MFS) profile domain-containing protein</fullName>
    </recommendedName>
</protein>
<feature type="transmembrane region" description="Helical" evidence="6">
    <location>
        <begin position="341"/>
        <end position="362"/>
    </location>
</feature>
<dbReference type="PANTHER" id="PTHR43791">
    <property type="entry name" value="PERMEASE-RELATED"/>
    <property type="match status" value="1"/>
</dbReference>
<dbReference type="GO" id="GO:0016020">
    <property type="term" value="C:membrane"/>
    <property type="evidence" value="ECO:0007669"/>
    <property type="project" value="UniProtKB-SubCell"/>
</dbReference>
<feature type="transmembrane region" description="Helical" evidence="6">
    <location>
        <begin position="404"/>
        <end position="424"/>
    </location>
</feature>
<evidence type="ECO:0000256" key="6">
    <source>
        <dbReference type="SAM" id="Phobius"/>
    </source>
</evidence>
<keyword evidence="4 6" id="KW-1133">Transmembrane helix</keyword>
<keyword evidence="2" id="KW-0813">Transport</keyword>
<feature type="transmembrane region" description="Helical" evidence="6">
    <location>
        <begin position="368"/>
        <end position="392"/>
    </location>
</feature>
<evidence type="ECO:0000256" key="5">
    <source>
        <dbReference type="ARBA" id="ARBA00023136"/>
    </source>
</evidence>
<proteinExistence type="predicted"/>
<feature type="transmembrane region" description="Helical" evidence="6">
    <location>
        <begin position="46"/>
        <end position="64"/>
    </location>
</feature>
<feature type="transmembrane region" description="Helical" evidence="6">
    <location>
        <begin position="84"/>
        <end position="105"/>
    </location>
</feature>
<dbReference type="PROSITE" id="PS50850">
    <property type="entry name" value="MFS"/>
    <property type="match status" value="1"/>
</dbReference>